<keyword evidence="2" id="KW-0806">Transcription termination</keyword>
<dbReference type="GO" id="GO:0006353">
    <property type="term" value="P:DNA-templated transcription termination"/>
    <property type="evidence" value="ECO:0007669"/>
    <property type="project" value="UniProtKB-KW"/>
</dbReference>
<keyword evidence="3" id="KW-0809">Transit peptide</keyword>
<keyword evidence="5" id="KW-1185">Reference proteome</keyword>
<reference evidence="4 5" key="1">
    <citation type="submission" date="2013-09" db="EMBL/GenBank/DDBJ databases">
        <title>Corchorus capsularis genome sequencing.</title>
        <authorList>
            <person name="Alam M."/>
            <person name="Haque M.S."/>
            <person name="Islam M.S."/>
            <person name="Emdad E.M."/>
            <person name="Islam M.M."/>
            <person name="Ahmed B."/>
            <person name="Halim A."/>
            <person name="Hossen Q.M.M."/>
            <person name="Hossain M.Z."/>
            <person name="Ahmed R."/>
            <person name="Khan M.M."/>
            <person name="Islam R."/>
            <person name="Rashid M.M."/>
            <person name="Khan S.A."/>
            <person name="Rahman M.S."/>
            <person name="Alam M."/>
        </authorList>
    </citation>
    <scope>NUCLEOTIDE SEQUENCE [LARGE SCALE GENOMIC DNA]</scope>
    <source>
        <strain evidence="5">cv. CVL-1</strain>
        <tissue evidence="4">Whole seedling</tissue>
    </source>
</reference>
<sequence>MFSKAHYLLQLRFLVSASNHRFCTDSASKVAATCSTICPNQAEIMTETTIECPRNSSELFKKWGCTENDLLNIFSTQPSLRRAKVTPLLSKLEILSSLGITTSDLVKMIDRRPYLLCGRINKCFHERLEFFMTLFGSPEVLHKAVVKHPSLLTYDFHNRIKPVVACYEEMGIRGNDLTAMLFWRPLLIPRISFNEEKMEFIKKTGVSKDSKLYKYLVVLIGMSRVESIQEKVANLEKYLGCSEHEVWSLLGRLETTLKPRFLLAEKLMEMDLQPQITRSNMIRAMRMKESKFLTVYVKCHPQNVVAELEFYKRVKQLAGASKKAVKGFPF</sequence>
<name>A0A1R3H635_COCAP</name>
<keyword evidence="2" id="KW-0804">Transcription</keyword>
<keyword evidence="2" id="KW-0805">Transcription regulation</keyword>
<evidence type="ECO:0000256" key="2">
    <source>
        <dbReference type="ARBA" id="ARBA00022472"/>
    </source>
</evidence>
<dbReference type="PANTHER" id="PTHR13068">
    <property type="entry name" value="CGI-12 PROTEIN-RELATED"/>
    <property type="match status" value="1"/>
</dbReference>
<evidence type="ECO:0000256" key="1">
    <source>
        <dbReference type="ARBA" id="ARBA00007692"/>
    </source>
</evidence>
<dbReference type="OrthoDB" id="637682at2759"/>
<dbReference type="EMBL" id="AWWV01012599">
    <property type="protein sequence ID" value="OMO65781.1"/>
    <property type="molecule type" value="Genomic_DNA"/>
</dbReference>
<dbReference type="PANTHER" id="PTHR13068:SF223">
    <property type="entry name" value="MITOCHONDRIAL TRANSCRIPTION TERMINATION FACTOR FAMILY PROTEIN"/>
    <property type="match status" value="1"/>
</dbReference>
<dbReference type="Pfam" id="PF02536">
    <property type="entry name" value="mTERF"/>
    <property type="match status" value="1"/>
</dbReference>
<dbReference type="Gene3D" id="1.25.70.10">
    <property type="entry name" value="Transcription termination factor 3, mitochondrial"/>
    <property type="match status" value="1"/>
</dbReference>
<evidence type="ECO:0000256" key="3">
    <source>
        <dbReference type="ARBA" id="ARBA00022946"/>
    </source>
</evidence>
<gene>
    <name evidence="4" type="ORF">CCACVL1_21391</name>
</gene>
<comment type="caution">
    <text evidence="4">The sequence shown here is derived from an EMBL/GenBank/DDBJ whole genome shotgun (WGS) entry which is preliminary data.</text>
</comment>
<proteinExistence type="inferred from homology"/>
<dbReference type="GO" id="GO:0003676">
    <property type="term" value="F:nucleic acid binding"/>
    <property type="evidence" value="ECO:0007669"/>
    <property type="project" value="InterPro"/>
</dbReference>
<evidence type="ECO:0000313" key="5">
    <source>
        <dbReference type="Proteomes" id="UP000188268"/>
    </source>
</evidence>
<protein>
    <submittedName>
        <fullName evidence="4">Mitochodrial transcription termination factor-related protein</fullName>
    </submittedName>
</protein>
<evidence type="ECO:0000313" key="4">
    <source>
        <dbReference type="EMBL" id="OMO65781.1"/>
    </source>
</evidence>
<dbReference type="InterPro" id="IPR003690">
    <property type="entry name" value="MTERF"/>
</dbReference>
<dbReference type="SMART" id="SM00733">
    <property type="entry name" value="Mterf"/>
    <property type="match status" value="4"/>
</dbReference>
<dbReference type="OMA" id="TETTIEC"/>
<dbReference type="STRING" id="210143.A0A1R3H635"/>
<comment type="similarity">
    <text evidence="1">Belongs to the mTERF family.</text>
</comment>
<organism evidence="4 5">
    <name type="scientific">Corchorus capsularis</name>
    <name type="common">Jute</name>
    <dbReference type="NCBI Taxonomy" id="210143"/>
    <lineage>
        <taxon>Eukaryota</taxon>
        <taxon>Viridiplantae</taxon>
        <taxon>Streptophyta</taxon>
        <taxon>Embryophyta</taxon>
        <taxon>Tracheophyta</taxon>
        <taxon>Spermatophyta</taxon>
        <taxon>Magnoliopsida</taxon>
        <taxon>eudicotyledons</taxon>
        <taxon>Gunneridae</taxon>
        <taxon>Pentapetalae</taxon>
        <taxon>rosids</taxon>
        <taxon>malvids</taxon>
        <taxon>Malvales</taxon>
        <taxon>Malvaceae</taxon>
        <taxon>Grewioideae</taxon>
        <taxon>Apeibeae</taxon>
        <taxon>Corchorus</taxon>
    </lineage>
</organism>
<dbReference type="Proteomes" id="UP000188268">
    <property type="component" value="Unassembled WGS sequence"/>
</dbReference>
<dbReference type="Gramene" id="OMO65781">
    <property type="protein sequence ID" value="OMO65781"/>
    <property type="gene ID" value="CCACVL1_21391"/>
</dbReference>
<dbReference type="AlphaFoldDB" id="A0A1R3H635"/>
<dbReference type="InterPro" id="IPR038538">
    <property type="entry name" value="MTERF_sf"/>
</dbReference>
<accession>A0A1R3H635</accession>